<dbReference type="InterPro" id="IPR024455">
    <property type="entry name" value="Phage_capsid"/>
</dbReference>
<name>V8QS11_9BURK</name>
<dbReference type="PATRIC" id="fig|1424334.3.peg.3133"/>
<evidence type="ECO:0000313" key="3">
    <source>
        <dbReference type="EMBL" id="ETF02427.1"/>
    </source>
</evidence>
<comment type="caution">
    <text evidence="3">The sequence shown here is derived from an EMBL/GenBank/DDBJ whole genome shotgun (WGS) entry which is preliminary data.</text>
</comment>
<dbReference type="NCBIfam" id="TIGR01554">
    <property type="entry name" value="major_cap_HK97"/>
    <property type="match status" value="1"/>
</dbReference>
<sequence length="336" mass="35864">MSDQKIRTGLQSGRFLKSLAVCDGDPFAAQEYAISSNWLGADVLKDALGAITTDDEGYSARQVQRDFVSLVYPQSILGKLPKVRKVPFALITLQQLSRAGTYWVREQGATPITLPTTQRLAGLRPYKLGAIIVASKESVRFDMSEEWISGDLAHALVAGVDSAFIDPANDGIPEEKPASITNNAISIPATTDPVADFKDAIAAYNGSLLSAAWVMHPDVAANLALRGEPFNKLTVLGGEIIGIPAITSEAVPNDSNGSIVTLLDQSAIQVSGDESARLRKSGEAMINMVTDPENDTPQLVSMFQTNSLGFQGQITTAWRNVRQAGSVIVIEGANYG</sequence>
<keyword evidence="4" id="KW-1185">Reference proteome</keyword>
<gene>
    <name evidence="3" type="ORF">W822_15625</name>
</gene>
<dbReference type="InterPro" id="IPR054612">
    <property type="entry name" value="Phage_capsid-like_C"/>
</dbReference>
<feature type="domain" description="Phage capsid-like C-terminal" evidence="2">
    <location>
        <begin position="65"/>
        <end position="255"/>
    </location>
</feature>
<dbReference type="AlphaFoldDB" id="V8QS11"/>
<dbReference type="STRING" id="1424334.W822_15625"/>
<accession>V8QS11</accession>
<dbReference type="Proteomes" id="UP000018733">
    <property type="component" value="Unassembled WGS sequence"/>
</dbReference>
<dbReference type="EMBL" id="AYXT01000010">
    <property type="protein sequence ID" value="ETF02427.1"/>
    <property type="molecule type" value="Genomic_DNA"/>
</dbReference>
<reference evidence="3 4" key="1">
    <citation type="journal article" date="2014" name="Genome Announc.">
        <title>Draft Genome Sequence of Advenella kashmirensis Strain W13003, a Polycyclic Aromatic Hydrocarbon-Degrading Bacterium.</title>
        <authorList>
            <person name="Wang X."/>
            <person name="Jin D."/>
            <person name="Zhou L."/>
            <person name="Wu L."/>
            <person name="An W."/>
            <person name="Zhao L."/>
        </authorList>
    </citation>
    <scope>NUCLEOTIDE SEQUENCE [LARGE SCALE GENOMIC DNA]</scope>
    <source>
        <strain evidence="3 4">W13003</strain>
    </source>
</reference>
<proteinExistence type="predicted"/>
<dbReference type="OrthoDB" id="9804926at2"/>
<organism evidence="3 4">
    <name type="scientific">Advenella kashmirensis W13003</name>
    <dbReference type="NCBI Taxonomy" id="1424334"/>
    <lineage>
        <taxon>Bacteria</taxon>
        <taxon>Pseudomonadati</taxon>
        <taxon>Pseudomonadota</taxon>
        <taxon>Betaproteobacteria</taxon>
        <taxon>Burkholderiales</taxon>
        <taxon>Alcaligenaceae</taxon>
    </lineage>
</organism>
<dbReference type="SUPFAM" id="SSF56563">
    <property type="entry name" value="Major capsid protein gp5"/>
    <property type="match status" value="1"/>
</dbReference>
<dbReference type="Pfam" id="PF05065">
    <property type="entry name" value="Phage_capsid"/>
    <property type="match status" value="1"/>
</dbReference>
<evidence type="ECO:0000313" key="4">
    <source>
        <dbReference type="Proteomes" id="UP000018733"/>
    </source>
</evidence>
<protein>
    <recommendedName>
        <fullName evidence="2">Phage capsid-like C-terminal domain-containing protein</fullName>
    </recommendedName>
</protein>
<comment type="subcellular location">
    <subcellularLocation>
        <location evidence="1">Virion</location>
    </subcellularLocation>
</comment>
<dbReference type="eggNOG" id="COG4653">
    <property type="taxonomic scope" value="Bacteria"/>
</dbReference>
<dbReference type="RefSeq" id="WP_024006074.1">
    <property type="nucleotide sequence ID" value="NZ_KI650980.1"/>
</dbReference>
<evidence type="ECO:0000256" key="1">
    <source>
        <dbReference type="ARBA" id="ARBA00004328"/>
    </source>
</evidence>
<evidence type="ECO:0000259" key="2">
    <source>
        <dbReference type="Pfam" id="PF05065"/>
    </source>
</evidence>
<dbReference type="HOGENOM" id="CLU_036261_0_0_4"/>